<dbReference type="EMBL" id="NKHZ01000041">
    <property type="protein sequence ID" value="PNS18331.1"/>
    <property type="molecule type" value="Genomic_DNA"/>
</dbReference>
<dbReference type="Proteomes" id="UP000243797">
    <property type="component" value="Unassembled WGS sequence"/>
</dbReference>
<feature type="compositionally biased region" description="Basic and acidic residues" evidence="7">
    <location>
        <begin position="993"/>
        <end position="1023"/>
    </location>
</feature>
<feature type="region of interest" description="Disordered" evidence="7">
    <location>
        <begin position="1406"/>
        <end position="1564"/>
    </location>
</feature>
<evidence type="ECO:0000313" key="10">
    <source>
        <dbReference type="Proteomes" id="UP000243797"/>
    </source>
</evidence>
<dbReference type="InterPro" id="IPR015943">
    <property type="entry name" value="WD40/YVTN_repeat-like_dom_sf"/>
</dbReference>
<feature type="region of interest" description="Disordered" evidence="7">
    <location>
        <begin position="1"/>
        <end position="32"/>
    </location>
</feature>
<dbReference type="GO" id="GO:0045944">
    <property type="term" value="P:positive regulation of transcription by RNA polymerase II"/>
    <property type="evidence" value="ECO:0007669"/>
    <property type="project" value="TreeGrafter"/>
</dbReference>
<feature type="compositionally biased region" description="Low complexity" evidence="7">
    <location>
        <begin position="467"/>
        <end position="476"/>
    </location>
</feature>
<feature type="compositionally biased region" description="Polar residues" evidence="7">
    <location>
        <begin position="1432"/>
        <end position="1451"/>
    </location>
</feature>
<dbReference type="InterPro" id="IPR056421">
    <property type="entry name" value="TPR_GEMI5"/>
</dbReference>
<dbReference type="OrthoDB" id="7326421at2759"/>
<feature type="compositionally biased region" description="Polar residues" evidence="7">
    <location>
        <begin position="957"/>
        <end position="972"/>
    </location>
</feature>
<sequence length="1693" mass="182989">MSTGLARRQSQSSKNSGASIHPAPAPTLTPENADQGLQACATTGEYVLVGQGSQILCLRHGTLAIERRFDKHMEDVAWIAVDNVSDRGNGRLTVSYDVGNTAIIWDLQSGHEVARFAAYEPIKVAAWMKNGNVVFGNSTGNIIHFDPATSEHLSVRTIFDPITAIAPAADSTTFAVGYMNGSIMIISVSPSFTIHHTLSTQRRPSPVTTIAWHGGGGRQKTDMLATQTADGDLRVWNIPKPDGKNHQCMAIRIISLDEGIVSGPNWFGWSRNGRVVQYSDRRTRLHDMRTKRVMITPLNVPDGLVGICNFGPTSTLFTVHKNWMVQQWDLNPDGDAFLVKSVQHIPANPPPSPPGSLGDSRAASRQAVMPSLSGSEASDNGKQTMSPLQRMTNEVDDMEEERERRDRLAPLSPGSSRSSTSSKSSNSRRLPKYLYDKPSSRASTVSRESGTEFSMGQSLPRPRDSTSVRSSTSYRSSLLRREVMRSPEDGTPSEILDLFPITRSRLQDVSFRAPNYGEGTRTPDLLRREMLHVVFGWNDDIKPLIRDEKLRHAPGSSRAVLLAKWLGELSTDSMVSMMGTEAMTSSDWMLLALGSIGKDSQKKVGEAFVQRLLEKGDVHPAVAILLGLGEHDDAIETYVSQKCYMEALLLTCLTMPANWERQCFLLRKWGEVAVKTGSPELAVRIFSCTSEETTGPWFSPRAQDAIYAAQKEQVLGPASLSPPGSPPSAGPSARFMAKNASLKLITSFGDRGVPLLPKADDVTPMNSIGAGITPIAQSALSPGGQGTWLREARKASDPASARSARTATPGGFSRRRVASRDQRFRTPQETPQTASRDFAVSTVMEGDTPATVMRHSHRRVSSVGGTNLPETLSPAKYTPAERKVSDPGHLPSPAIGVFHRLREENHTRNGSRDRMPNGLEVKVYETAYGHDTTSPALSTHATSRSNLSMASGLTGRSGATSPPLTAGSSSSVKGRAIEPYYSSLEQARVTAKAVRERSKPRTESRTRQRKERSQSRGRHDVKYIRPAKRSPSSPVPMSPDEVLAATQAAAAASREQVRPQSPNDAGRTRSRSNMRHMRREQSRMRSPDKVTRDRGRSHQRGEGSVGRSPSSPLPVSPRMTDKKDDETNSDGRRVRLRSASRKPQTGRAASLARVTANSDQINKAMREDSGLGLVPANQPSKSAALSRKELAAKELEERRLSLVRRPSAPAVPMPSEITKRPNMAPRYHTELGESPTSFLPPYSGNPSRSQSVDPDSMSRPSLRTSGIAAPSTPIGLPATPKALMHPRYMAESRETIPEVPPIPALHDSPQEDQLGPLLPSTTYSQPAPEPRCASAPLERNDIHPAHRQQYKAAQPPVFRRDSLRGHSRSQTADLPILPSPHQRSPPIVTASIDETLHDTIITVAPTEDPPLLPELQHLATPPPPPPIPAPPSSQGTIDISLDPATSPSRTHSPLAPRASTASPTQSHRRGRGSISDSKSFGNRIRTVTERMRSTSRSNNKSPPISGPISQSPYETVLPSFPGHAPPGPTGSLGRAHGRRESASSLRVGARSPYDTSASGSGTFTNGTAEIPFEYAGAQTGWIGRQGTAPGLGISRPGTAPQEGRSGSAMGATMSSGFGEGEEISRKGSASGYVRLPKEIRANMPPETLQQGVYVPPGGFREREGSGDGVVLPSGGRSRKASVSEGRGMEGGMI</sequence>
<dbReference type="GO" id="GO:0003723">
    <property type="term" value="F:RNA binding"/>
    <property type="evidence" value="ECO:0007669"/>
    <property type="project" value="UniProtKB-KW"/>
</dbReference>
<dbReference type="Pfam" id="PF23774">
    <property type="entry name" value="TPR_GEMI5"/>
    <property type="match status" value="1"/>
</dbReference>
<dbReference type="InterPro" id="IPR036322">
    <property type="entry name" value="WD40_repeat_dom_sf"/>
</dbReference>
<dbReference type="InterPro" id="IPR034605">
    <property type="entry name" value="PGC-1"/>
</dbReference>
<comment type="subcellular location">
    <subcellularLocation>
        <location evidence="1">Nucleus</location>
    </subcellularLocation>
</comment>
<dbReference type="GO" id="GO:0005634">
    <property type="term" value="C:nucleus"/>
    <property type="evidence" value="ECO:0007669"/>
    <property type="project" value="UniProtKB-SubCell"/>
</dbReference>
<reference evidence="9 10" key="1">
    <citation type="submission" date="2017-06" db="EMBL/GenBank/DDBJ databases">
        <title>Draft genome sequence of a variant of Elsinoe murrayae.</title>
        <authorList>
            <person name="Cheng Q."/>
        </authorList>
    </citation>
    <scope>NUCLEOTIDE SEQUENCE [LARGE SCALE GENOMIC DNA]</scope>
    <source>
        <strain evidence="9 10">CQ-2017a</strain>
    </source>
</reference>
<feature type="region of interest" description="Disordered" evidence="7">
    <location>
        <begin position="1647"/>
        <end position="1693"/>
    </location>
</feature>
<feature type="compositionally biased region" description="Basic and acidic residues" evidence="7">
    <location>
        <begin position="1079"/>
        <end position="1101"/>
    </location>
</feature>
<evidence type="ECO:0000256" key="5">
    <source>
        <dbReference type="ARBA" id="ARBA00023163"/>
    </source>
</evidence>
<evidence type="ECO:0000256" key="1">
    <source>
        <dbReference type="ARBA" id="ARBA00004123"/>
    </source>
</evidence>
<feature type="region of interest" description="Disordered" evidence="7">
    <location>
        <begin position="930"/>
        <end position="972"/>
    </location>
</feature>
<feature type="compositionally biased region" description="Polar residues" evidence="7">
    <location>
        <begin position="440"/>
        <end position="457"/>
    </location>
</feature>
<organism evidence="9 10">
    <name type="scientific">Sphaceloma murrayae</name>
    <dbReference type="NCBI Taxonomy" id="2082308"/>
    <lineage>
        <taxon>Eukaryota</taxon>
        <taxon>Fungi</taxon>
        <taxon>Dikarya</taxon>
        <taxon>Ascomycota</taxon>
        <taxon>Pezizomycotina</taxon>
        <taxon>Dothideomycetes</taxon>
        <taxon>Dothideomycetidae</taxon>
        <taxon>Myriangiales</taxon>
        <taxon>Elsinoaceae</taxon>
        <taxon>Sphaceloma</taxon>
    </lineage>
</organism>
<feature type="compositionally biased region" description="Basic residues" evidence="7">
    <location>
        <begin position="1068"/>
        <end position="1078"/>
    </location>
</feature>
<protein>
    <recommendedName>
        <fullName evidence="8">Gem-associated protein 5 TPR domain-containing protein</fullName>
    </recommendedName>
</protein>
<feature type="compositionally biased region" description="Basic and acidic residues" evidence="7">
    <location>
        <begin position="1119"/>
        <end position="1133"/>
    </location>
</feature>
<feature type="region of interest" description="Disordered" evidence="7">
    <location>
        <begin position="1208"/>
        <end position="1280"/>
    </location>
</feature>
<feature type="region of interest" description="Disordered" evidence="7">
    <location>
        <begin position="790"/>
        <end position="837"/>
    </location>
</feature>
<keyword evidence="3" id="KW-0694">RNA-binding</keyword>
<dbReference type="SMART" id="SM00320">
    <property type="entry name" value="WD40"/>
    <property type="match status" value="4"/>
</dbReference>
<keyword evidence="10" id="KW-1185">Reference proteome</keyword>
<feature type="compositionally biased region" description="Pro residues" evidence="7">
    <location>
        <begin position="1420"/>
        <end position="1431"/>
    </location>
</feature>
<gene>
    <name evidence="9" type="ORF">CAC42_6148</name>
</gene>
<dbReference type="SUPFAM" id="SSF50978">
    <property type="entry name" value="WD40 repeat-like"/>
    <property type="match status" value="1"/>
</dbReference>
<comment type="caution">
    <text evidence="9">The sequence shown here is derived from an EMBL/GenBank/DDBJ whole genome shotgun (WGS) entry which is preliminary data.</text>
</comment>
<keyword evidence="4" id="KW-0805">Transcription regulation</keyword>
<keyword evidence="5" id="KW-0804">Transcription</keyword>
<feature type="compositionally biased region" description="Polar residues" evidence="7">
    <location>
        <begin position="1"/>
        <end position="18"/>
    </location>
</feature>
<feature type="region of interest" description="Disordered" evidence="7">
    <location>
        <begin position="990"/>
        <end position="1158"/>
    </location>
</feature>
<evidence type="ECO:0000256" key="6">
    <source>
        <dbReference type="ARBA" id="ARBA00023242"/>
    </source>
</evidence>
<dbReference type="PANTHER" id="PTHR15528">
    <property type="entry name" value="PEROXISOME PROLIFERATOR ACTIVATED RECEPTOR GAMMA COACTIVATOR 1 PGC-1 -RELATED"/>
    <property type="match status" value="1"/>
</dbReference>
<feature type="compositionally biased region" description="Low complexity" evidence="7">
    <location>
        <begin position="1501"/>
        <end position="1512"/>
    </location>
</feature>
<evidence type="ECO:0000256" key="2">
    <source>
        <dbReference type="ARBA" id="ARBA00022553"/>
    </source>
</evidence>
<evidence type="ECO:0000313" key="9">
    <source>
        <dbReference type="EMBL" id="PNS18331.1"/>
    </source>
</evidence>
<dbReference type="InParanoid" id="A0A2K1QTH5"/>
<feature type="compositionally biased region" description="Low complexity" evidence="7">
    <location>
        <begin position="412"/>
        <end position="428"/>
    </location>
</feature>
<dbReference type="STRING" id="2082308.A0A2K1QTH5"/>
<feature type="region of interest" description="Disordered" evidence="7">
    <location>
        <begin position="343"/>
        <end position="476"/>
    </location>
</feature>
<feature type="compositionally biased region" description="Polar residues" evidence="7">
    <location>
        <begin position="1553"/>
        <end position="1564"/>
    </location>
</feature>
<proteinExistence type="predicted"/>
<dbReference type="InterPro" id="IPR001680">
    <property type="entry name" value="WD40_rpt"/>
</dbReference>
<dbReference type="GO" id="GO:0003712">
    <property type="term" value="F:transcription coregulator activity"/>
    <property type="evidence" value="ECO:0007669"/>
    <property type="project" value="InterPro"/>
</dbReference>
<evidence type="ECO:0000259" key="8">
    <source>
        <dbReference type="Pfam" id="PF23774"/>
    </source>
</evidence>
<evidence type="ECO:0000256" key="3">
    <source>
        <dbReference type="ARBA" id="ARBA00022884"/>
    </source>
</evidence>
<name>A0A2K1QTH5_9PEZI</name>
<dbReference type="Gene3D" id="2.130.10.10">
    <property type="entry name" value="YVTN repeat-like/Quinoprotein amine dehydrogenase"/>
    <property type="match status" value="1"/>
</dbReference>
<evidence type="ECO:0000256" key="4">
    <source>
        <dbReference type="ARBA" id="ARBA00023015"/>
    </source>
</evidence>
<feature type="region of interest" description="Disordered" evidence="7">
    <location>
        <begin position="1583"/>
        <end position="1629"/>
    </location>
</feature>
<keyword evidence="6" id="KW-0539">Nucleus</keyword>
<feature type="compositionally biased region" description="Polar residues" evidence="7">
    <location>
        <begin position="372"/>
        <end position="392"/>
    </location>
</feature>
<feature type="compositionally biased region" description="Low complexity" evidence="7">
    <location>
        <begin position="1603"/>
        <end position="1616"/>
    </location>
</feature>
<evidence type="ECO:0000256" key="7">
    <source>
        <dbReference type="SAM" id="MobiDB-lite"/>
    </source>
</evidence>
<feature type="region of interest" description="Disordered" evidence="7">
    <location>
        <begin position="1347"/>
        <end position="1386"/>
    </location>
</feature>
<keyword evidence="2" id="KW-0597">Phosphoprotein</keyword>
<dbReference type="PANTHER" id="PTHR15528:SF11">
    <property type="entry name" value="FI18188P1"/>
    <property type="match status" value="1"/>
</dbReference>
<feature type="compositionally biased region" description="Polar residues" evidence="7">
    <location>
        <begin position="931"/>
        <end position="951"/>
    </location>
</feature>
<feature type="domain" description="Gem-associated protein 5 TPR" evidence="8">
    <location>
        <begin position="534"/>
        <end position="686"/>
    </location>
</feature>
<accession>A0A2K1QTH5</accession>
<feature type="compositionally biased region" description="Polar residues" evidence="7">
    <location>
        <begin position="1244"/>
        <end position="1264"/>
    </location>
</feature>